<reference evidence="2 3" key="1">
    <citation type="journal article" date="2021" name="Elife">
        <title>Chloroplast acquisition without the gene transfer in kleptoplastic sea slugs, Plakobranchus ocellatus.</title>
        <authorList>
            <person name="Maeda T."/>
            <person name="Takahashi S."/>
            <person name="Yoshida T."/>
            <person name="Shimamura S."/>
            <person name="Takaki Y."/>
            <person name="Nagai Y."/>
            <person name="Toyoda A."/>
            <person name="Suzuki Y."/>
            <person name="Arimoto A."/>
            <person name="Ishii H."/>
            <person name="Satoh N."/>
            <person name="Nishiyama T."/>
            <person name="Hasebe M."/>
            <person name="Maruyama T."/>
            <person name="Minagawa J."/>
            <person name="Obokata J."/>
            <person name="Shigenobu S."/>
        </authorList>
    </citation>
    <scope>NUCLEOTIDE SEQUENCE [LARGE SCALE GENOMIC DNA]</scope>
</reference>
<proteinExistence type="predicted"/>
<protein>
    <submittedName>
        <fullName evidence="2">Uncharacterized protein</fullName>
    </submittedName>
</protein>
<evidence type="ECO:0000256" key="1">
    <source>
        <dbReference type="SAM" id="Phobius"/>
    </source>
</evidence>
<evidence type="ECO:0000313" key="3">
    <source>
        <dbReference type="Proteomes" id="UP000762676"/>
    </source>
</evidence>
<organism evidence="2 3">
    <name type="scientific">Elysia marginata</name>
    <dbReference type="NCBI Taxonomy" id="1093978"/>
    <lineage>
        <taxon>Eukaryota</taxon>
        <taxon>Metazoa</taxon>
        <taxon>Spiralia</taxon>
        <taxon>Lophotrochozoa</taxon>
        <taxon>Mollusca</taxon>
        <taxon>Gastropoda</taxon>
        <taxon>Heterobranchia</taxon>
        <taxon>Euthyneura</taxon>
        <taxon>Panpulmonata</taxon>
        <taxon>Sacoglossa</taxon>
        <taxon>Placobranchoidea</taxon>
        <taxon>Plakobranchidae</taxon>
        <taxon>Elysia</taxon>
    </lineage>
</organism>
<evidence type="ECO:0000313" key="2">
    <source>
        <dbReference type="EMBL" id="GFR93263.1"/>
    </source>
</evidence>
<dbReference type="AlphaFoldDB" id="A0AAV4H4W5"/>
<keyword evidence="1" id="KW-0472">Membrane</keyword>
<sequence length="118" mass="13230">MKGNISRLDLLELYPFSHSHLLAKGFPARVHTDMLTNRTERALGRMLAAATWLALNYRVLLMTLLFYLGKCWFGQAKLCRAVPCRIVLCRDVCHGTLADGVCRHSTGMMSLTFPTCAV</sequence>
<keyword evidence="1" id="KW-0812">Transmembrane</keyword>
<dbReference type="Proteomes" id="UP000762676">
    <property type="component" value="Unassembled WGS sequence"/>
</dbReference>
<gene>
    <name evidence="2" type="ORF">ElyMa_004374700</name>
</gene>
<keyword evidence="3" id="KW-1185">Reference proteome</keyword>
<comment type="caution">
    <text evidence="2">The sequence shown here is derived from an EMBL/GenBank/DDBJ whole genome shotgun (WGS) entry which is preliminary data.</text>
</comment>
<dbReference type="EMBL" id="BMAT01008823">
    <property type="protein sequence ID" value="GFR93263.1"/>
    <property type="molecule type" value="Genomic_DNA"/>
</dbReference>
<feature type="transmembrane region" description="Helical" evidence="1">
    <location>
        <begin position="46"/>
        <end position="68"/>
    </location>
</feature>
<accession>A0AAV4H4W5</accession>
<keyword evidence="1" id="KW-1133">Transmembrane helix</keyword>
<name>A0AAV4H4W5_9GAST</name>